<gene>
    <name evidence="8" type="ORF">HHUSO_G4952</name>
</gene>
<keyword evidence="3 4" id="KW-0862">Zinc</keyword>
<evidence type="ECO:0000256" key="6">
    <source>
        <dbReference type="SAM" id="MobiDB-lite"/>
    </source>
</evidence>
<sequence>MKRAVVERLSLGLMTFPVVKLAMEENEALKKQIELLQNLINNHKSVHGDAPSASGCMAGSWRNPGQAAARNQSTTFSATYTPQVRPYAPRPAVHWRKKYSLSNQKAGPPGNNLSIAGTSDCPAAAITTAQPRVLSTKGSSTKAVTRTPNLVQPSPFAAPIQHTGLRETGAKPGSAGVRTGLATPISRSNSSQIAGEQGTSKSAGLQRTLSSSSPAGGAGSSTGLVLDTSKSSSVESAALLSKTIGDCSVATGQGQIKGKSPVVVRTVLSPQAAGGASFSGPVPSAAESFTPDRRLLLSKSAGSRSVEAQGQSTDKLLPQAGHPHSIKKPSILDKAVLNPKAAVGINNSGHAHRTCNLATAIPCKAQVESKTYFIDRTASIPKPAGGATGLCCSQAKPSALSGCSGKANPEGVLQVDNKPQSLTALPSGVPLSASPVKNSKYTWVKKPVQGLAEPSKARAGTSSTSAESTAMPVSPHHRPESGLAGSIFKRRAAAGQKSHKCPGQSARPLKAAKTRYTWVSTTANSAKPARKPLSPKALEGTQKAPKSLELKKSVTPPGAKPSKKASTSPKPSGTGSKYRWKAATAGQAAAAAKPVFKWKSEKENGERGSPGSGQPSSAEHSATGASGGSSPSLSGYKLKSRMKIIRKNSGPGSVGERRSSPGSLTLKTRFSLRRRGQVPGKRLQARGLIPIGRHKLRRLPSADTHSSARQGPVHHPPHRVIRTRYKIVKHDAAGSAPTPPSTAAHTWRGRRISTTRSLLQSRIRHSSPGYRQPPPQQPQQQRWIGGALYRVSANKLFKTSSTSDFNAKLSPRAGKCTAVTDWPGQSLPGSLGRALTTRHIASRAVQRSLAIIRQAKLKKQQKREYCMYYNRFGKCNRGEKCPFIHDPDKVAVCTRFLRGTCKQTDGSCPFSHKVSKEKMPVCSYFLKGICNNSTCPYSHVYVSRKAEVCQDFLKGYCPLGEKCKKQHTLLCPDFAKTGSCLLGSKCKLQHRQRKRPAKAPETRGVPKRAKTEQEQEQDSCVAVVAPGSEAGKDRAVEPEPEVAGPCPRLEKLPSYISLCSSPTEGEGKAGEPTGESADNTEKRLQIKPRF</sequence>
<evidence type="ECO:0000259" key="7">
    <source>
        <dbReference type="PROSITE" id="PS50103"/>
    </source>
</evidence>
<dbReference type="PANTHER" id="PTHR46156:SF1">
    <property type="entry name" value="ZINC FINGER CCCH DOMAIN-CONTAINING PROTEIN 3"/>
    <property type="match status" value="1"/>
</dbReference>
<feature type="region of interest" description="Disordered" evidence="6">
    <location>
        <begin position="301"/>
        <end position="326"/>
    </location>
</feature>
<name>A0ABR1A023_HUSHU</name>
<feature type="domain" description="C3H1-type" evidence="7">
    <location>
        <begin position="916"/>
        <end position="942"/>
    </location>
</feature>
<dbReference type="SMART" id="SM00356">
    <property type="entry name" value="ZnF_C3H1"/>
    <property type="match status" value="5"/>
</dbReference>
<feature type="compositionally biased region" description="Polar residues" evidence="6">
    <location>
        <begin position="185"/>
        <end position="207"/>
    </location>
</feature>
<dbReference type="Pfam" id="PF00642">
    <property type="entry name" value="zf-CCCH"/>
    <property type="match status" value="1"/>
</dbReference>
<evidence type="ECO:0000256" key="3">
    <source>
        <dbReference type="ARBA" id="ARBA00022833"/>
    </source>
</evidence>
<evidence type="ECO:0000256" key="2">
    <source>
        <dbReference type="ARBA" id="ARBA00022771"/>
    </source>
</evidence>
<evidence type="ECO:0000313" key="9">
    <source>
        <dbReference type="Proteomes" id="UP001369086"/>
    </source>
</evidence>
<keyword evidence="5" id="KW-0175">Coiled coil</keyword>
<feature type="domain" description="C3H1-type" evidence="7">
    <location>
        <begin position="860"/>
        <end position="888"/>
    </location>
</feature>
<keyword evidence="9" id="KW-1185">Reference proteome</keyword>
<evidence type="ECO:0000256" key="1">
    <source>
        <dbReference type="ARBA" id="ARBA00022723"/>
    </source>
</evidence>
<keyword evidence="2 4" id="KW-0863">Zinc-finger</keyword>
<feature type="compositionally biased region" description="Low complexity" evidence="6">
    <location>
        <begin position="733"/>
        <end position="744"/>
    </location>
</feature>
<feature type="region of interest" description="Disordered" evidence="6">
    <location>
        <begin position="450"/>
        <end position="638"/>
    </location>
</feature>
<evidence type="ECO:0000313" key="8">
    <source>
        <dbReference type="EMBL" id="KAK6490419.1"/>
    </source>
</evidence>
<protein>
    <submittedName>
        <fullName evidence="8">Zinc finger CCCH domain-containing protein 3-like</fullName>
    </submittedName>
</protein>
<organism evidence="8 9">
    <name type="scientific">Huso huso</name>
    <name type="common">Beluga</name>
    <name type="synonym">Acipenser huso</name>
    <dbReference type="NCBI Taxonomy" id="61971"/>
    <lineage>
        <taxon>Eukaryota</taxon>
        <taxon>Metazoa</taxon>
        <taxon>Chordata</taxon>
        <taxon>Craniata</taxon>
        <taxon>Vertebrata</taxon>
        <taxon>Euteleostomi</taxon>
        <taxon>Actinopterygii</taxon>
        <taxon>Chondrostei</taxon>
        <taxon>Acipenseriformes</taxon>
        <taxon>Acipenseridae</taxon>
        <taxon>Huso</taxon>
    </lineage>
</organism>
<feature type="region of interest" description="Disordered" evidence="6">
    <location>
        <begin position="732"/>
        <end position="752"/>
    </location>
</feature>
<dbReference type="SUPFAM" id="SSF90229">
    <property type="entry name" value="CCCH zinc finger"/>
    <property type="match status" value="1"/>
</dbReference>
<feature type="coiled-coil region" evidence="5">
    <location>
        <begin position="19"/>
        <end position="46"/>
    </location>
</feature>
<feature type="compositionally biased region" description="Low complexity" evidence="6">
    <location>
        <begin position="564"/>
        <end position="574"/>
    </location>
</feature>
<keyword evidence="1 4" id="KW-0479">Metal-binding</keyword>
<accession>A0ABR1A023</accession>
<dbReference type="EMBL" id="JAHFZB010000004">
    <property type="protein sequence ID" value="KAK6490419.1"/>
    <property type="molecule type" value="Genomic_DNA"/>
</dbReference>
<feature type="compositionally biased region" description="Low complexity" evidence="6">
    <location>
        <begin position="457"/>
        <end position="470"/>
    </location>
</feature>
<feature type="domain" description="C3H1-type" evidence="7">
    <location>
        <begin position="892"/>
        <end position="915"/>
    </location>
</feature>
<feature type="region of interest" description="Disordered" evidence="6">
    <location>
        <begin position="132"/>
        <end position="226"/>
    </location>
</feature>
<feature type="domain" description="C3H1-type" evidence="7">
    <location>
        <begin position="943"/>
        <end position="970"/>
    </location>
</feature>
<dbReference type="InterPro" id="IPR000571">
    <property type="entry name" value="Znf_CCCH"/>
</dbReference>
<reference evidence="8 9" key="1">
    <citation type="submission" date="2021-05" db="EMBL/GenBank/DDBJ databases">
        <authorList>
            <person name="Zahm M."/>
            <person name="Klopp C."/>
            <person name="Cabau C."/>
            <person name="Kuhl H."/>
            <person name="Suciu R."/>
            <person name="Ciorpac M."/>
            <person name="Holostenco D."/>
            <person name="Gessner J."/>
            <person name="Wuertz S."/>
            <person name="Hohne C."/>
            <person name="Stock M."/>
            <person name="Gislard M."/>
            <person name="Lluch J."/>
            <person name="Milhes M."/>
            <person name="Lampietro C."/>
            <person name="Lopez Roques C."/>
            <person name="Donnadieu C."/>
            <person name="Du K."/>
            <person name="Schartl M."/>
            <person name="Guiguen Y."/>
        </authorList>
    </citation>
    <scope>NUCLEOTIDE SEQUENCE [LARGE SCALE GENOMIC DNA]</scope>
    <source>
        <strain evidence="8">Hh-F2</strain>
        <tissue evidence="8">Blood</tissue>
    </source>
</reference>
<feature type="region of interest" description="Disordered" evidence="6">
    <location>
        <begin position="991"/>
        <end position="1090"/>
    </location>
</feature>
<feature type="zinc finger region" description="C3H1-type" evidence="4">
    <location>
        <begin position="860"/>
        <end position="888"/>
    </location>
</feature>
<feature type="zinc finger region" description="C3H1-type" evidence="4">
    <location>
        <begin position="892"/>
        <end position="915"/>
    </location>
</feature>
<dbReference type="Gene3D" id="4.10.1000.10">
    <property type="entry name" value="Zinc finger, CCCH-type"/>
    <property type="match status" value="3"/>
</dbReference>
<proteinExistence type="predicted"/>
<evidence type="ECO:0000256" key="5">
    <source>
        <dbReference type="SAM" id="Coils"/>
    </source>
</evidence>
<dbReference type="InterPro" id="IPR036855">
    <property type="entry name" value="Znf_CCCH_sf"/>
</dbReference>
<dbReference type="PANTHER" id="PTHR46156">
    <property type="entry name" value="CCCH ZINGC FINGER"/>
    <property type="match status" value="1"/>
</dbReference>
<feature type="compositionally biased region" description="Low complexity" evidence="6">
    <location>
        <begin position="582"/>
        <end position="592"/>
    </location>
</feature>
<evidence type="ECO:0000256" key="4">
    <source>
        <dbReference type="PROSITE-ProRule" id="PRU00723"/>
    </source>
</evidence>
<feature type="zinc finger region" description="C3H1-type" evidence="4">
    <location>
        <begin position="943"/>
        <end position="970"/>
    </location>
</feature>
<feature type="compositionally biased region" description="Low complexity" evidence="6">
    <location>
        <begin position="616"/>
        <end position="635"/>
    </location>
</feature>
<feature type="zinc finger region" description="C3H1-type" evidence="4">
    <location>
        <begin position="916"/>
        <end position="942"/>
    </location>
</feature>
<comment type="caution">
    <text evidence="8">The sequence shown here is derived from an EMBL/GenBank/DDBJ whole genome shotgun (WGS) entry which is preliminary data.</text>
</comment>
<feature type="compositionally biased region" description="Polar residues" evidence="6">
    <location>
        <begin position="136"/>
        <end position="152"/>
    </location>
</feature>
<feature type="compositionally biased region" description="Polar residues" evidence="6">
    <location>
        <begin position="301"/>
        <end position="314"/>
    </location>
</feature>
<feature type="compositionally biased region" description="Basic residues" evidence="6">
    <location>
        <begin position="488"/>
        <end position="500"/>
    </location>
</feature>
<dbReference type="Proteomes" id="UP001369086">
    <property type="component" value="Unassembled WGS sequence"/>
</dbReference>
<dbReference type="PROSITE" id="PS50103">
    <property type="entry name" value="ZF_C3H1"/>
    <property type="match status" value="4"/>
</dbReference>